<keyword evidence="2" id="KW-1133">Transmembrane helix</keyword>
<dbReference type="EMBL" id="FOTC01000001">
    <property type="protein sequence ID" value="SFK62715.1"/>
    <property type="molecule type" value="Genomic_DNA"/>
</dbReference>
<evidence type="ECO:0000313" key="3">
    <source>
        <dbReference type="EMBL" id="SFK62715.1"/>
    </source>
</evidence>
<evidence type="ECO:0000256" key="1">
    <source>
        <dbReference type="SAM" id="MobiDB-lite"/>
    </source>
</evidence>
<dbReference type="AlphaFoldDB" id="A0A1I4B1Q8"/>
<organism evidence="3 4">
    <name type="scientific">Halogranum rubrum</name>
    <dbReference type="NCBI Taxonomy" id="553466"/>
    <lineage>
        <taxon>Archaea</taxon>
        <taxon>Methanobacteriati</taxon>
        <taxon>Methanobacteriota</taxon>
        <taxon>Stenosarchaea group</taxon>
        <taxon>Halobacteria</taxon>
        <taxon>Halobacteriales</taxon>
        <taxon>Haloferacaceae</taxon>
    </lineage>
</organism>
<dbReference type="RefSeq" id="WP_009732968.1">
    <property type="nucleotide sequence ID" value="NZ_FOTC01000001.1"/>
</dbReference>
<dbReference type="STRING" id="553466.SAMN04487950_0248"/>
<reference evidence="4" key="1">
    <citation type="submission" date="2016-10" db="EMBL/GenBank/DDBJ databases">
        <authorList>
            <person name="Varghese N."/>
            <person name="Submissions S."/>
        </authorList>
    </citation>
    <scope>NUCLEOTIDE SEQUENCE [LARGE SCALE GENOMIC DNA]</scope>
    <source>
        <strain evidence="4">CGMCC 1.7738</strain>
    </source>
</reference>
<accession>A0A1I4B1Q8</accession>
<gene>
    <name evidence="3" type="ORF">SAMN04487950_0248</name>
</gene>
<feature type="transmembrane region" description="Helical" evidence="2">
    <location>
        <begin position="27"/>
        <end position="60"/>
    </location>
</feature>
<sequence length="63" mass="6829">MKRHRVTRHDTAQPYDSRPAPPFHVSLALTLVAPAVVFVVAYPLLSVLLAVVAAVAVVGVRRE</sequence>
<feature type="region of interest" description="Disordered" evidence="1">
    <location>
        <begin position="1"/>
        <end position="20"/>
    </location>
</feature>
<evidence type="ECO:0000313" key="4">
    <source>
        <dbReference type="Proteomes" id="UP000199607"/>
    </source>
</evidence>
<keyword evidence="4" id="KW-1185">Reference proteome</keyword>
<name>A0A1I4B1Q8_9EURY</name>
<keyword evidence="2" id="KW-0812">Transmembrane</keyword>
<dbReference type="Proteomes" id="UP000199607">
    <property type="component" value="Unassembled WGS sequence"/>
</dbReference>
<protein>
    <submittedName>
        <fullName evidence="3">Uncharacterized protein</fullName>
    </submittedName>
</protein>
<proteinExistence type="predicted"/>
<evidence type="ECO:0000256" key="2">
    <source>
        <dbReference type="SAM" id="Phobius"/>
    </source>
</evidence>
<keyword evidence="2" id="KW-0472">Membrane</keyword>